<name>A0A167H5N8_CALVF</name>
<dbReference type="GO" id="GO:0005737">
    <property type="term" value="C:cytoplasm"/>
    <property type="evidence" value="ECO:0007669"/>
    <property type="project" value="TreeGrafter"/>
</dbReference>
<dbReference type="InterPro" id="IPR036291">
    <property type="entry name" value="NAD(P)-bd_dom_sf"/>
</dbReference>
<dbReference type="CDD" id="cd08297">
    <property type="entry name" value="CAD3"/>
    <property type="match status" value="1"/>
</dbReference>
<dbReference type="STRING" id="1330018.A0A167H5N8"/>
<dbReference type="PROSITE" id="PS00059">
    <property type="entry name" value="ADH_ZINC"/>
    <property type="match status" value="1"/>
</dbReference>
<organism evidence="9 10">
    <name type="scientific">Calocera viscosa (strain TUFC12733)</name>
    <dbReference type="NCBI Taxonomy" id="1330018"/>
    <lineage>
        <taxon>Eukaryota</taxon>
        <taxon>Fungi</taxon>
        <taxon>Dikarya</taxon>
        <taxon>Basidiomycota</taxon>
        <taxon>Agaricomycotina</taxon>
        <taxon>Dacrymycetes</taxon>
        <taxon>Dacrymycetales</taxon>
        <taxon>Dacrymycetaceae</taxon>
        <taxon>Calocera</taxon>
    </lineage>
</organism>
<evidence type="ECO:0000313" key="9">
    <source>
        <dbReference type="EMBL" id="KZO91263.1"/>
    </source>
</evidence>
<evidence type="ECO:0000259" key="7">
    <source>
        <dbReference type="Pfam" id="PF00107"/>
    </source>
</evidence>
<evidence type="ECO:0000256" key="6">
    <source>
        <dbReference type="RuleBase" id="RU361277"/>
    </source>
</evidence>
<comment type="cofactor">
    <cofactor evidence="1 6">
        <name>Zn(2+)</name>
        <dbReference type="ChEBI" id="CHEBI:29105"/>
    </cofactor>
</comment>
<feature type="domain" description="Alcohol dehydrogenase-like N-terminal" evidence="8">
    <location>
        <begin position="32"/>
        <end position="145"/>
    </location>
</feature>
<evidence type="ECO:0000313" key="10">
    <source>
        <dbReference type="Proteomes" id="UP000076738"/>
    </source>
</evidence>
<dbReference type="SUPFAM" id="SSF51735">
    <property type="entry name" value="NAD(P)-binding Rossmann-fold domains"/>
    <property type="match status" value="1"/>
</dbReference>
<comment type="similarity">
    <text evidence="2 6">Belongs to the zinc-containing alcohol dehydrogenase family.</text>
</comment>
<keyword evidence="3 6" id="KW-0479">Metal-binding</keyword>
<dbReference type="GO" id="GO:0004022">
    <property type="term" value="F:alcohol dehydrogenase (NAD+) activity"/>
    <property type="evidence" value="ECO:0007669"/>
    <property type="project" value="TreeGrafter"/>
</dbReference>
<dbReference type="OrthoDB" id="1879366at2759"/>
<dbReference type="PANTHER" id="PTHR42940:SF8">
    <property type="entry name" value="VACUOLAR PROTEIN SORTING-ASSOCIATED PROTEIN 11"/>
    <property type="match status" value="1"/>
</dbReference>
<dbReference type="EMBL" id="KV417326">
    <property type="protein sequence ID" value="KZO91263.1"/>
    <property type="molecule type" value="Genomic_DNA"/>
</dbReference>
<evidence type="ECO:0000259" key="8">
    <source>
        <dbReference type="Pfam" id="PF08240"/>
    </source>
</evidence>
<dbReference type="SUPFAM" id="SSF50129">
    <property type="entry name" value="GroES-like"/>
    <property type="match status" value="1"/>
</dbReference>
<evidence type="ECO:0000256" key="1">
    <source>
        <dbReference type="ARBA" id="ARBA00001947"/>
    </source>
</evidence>
<proteinExistence type="inferred from homology"/>
<evidence type="ECO:0000256" key="2">
    <source>
        <dbReference type="ARBA" id="ARBA00008072"/>
    </source>
</evidence>
<keyword evidence="10" id="KW-1185">Reference proteome</keyword>
<dbReference type="GO" id="GO:0008270">
    <property type="term" value="F:zinc ion binding"/>
    <property type="evidence" value="ECO:0007669"/>
    <property type="project" value="InterPro"/>
</dbReference>
<dbReference type="InterPro" id="IPR013149">
    <property type="entry name" value="ADH-like_C"/>
</dbReference>
<dbReference type="AlphaFoldDB" id="A0A167H5N8"/>
<dbReference type="Proteomes" id="UP000076738">
    <property type="component" value="Unassembled WGS sequence"/>
</dbReference>
<evidence type="ECO:0000256" key="3">
    <source>
        <dbReference type="ARBA" id="ARBA00022723"/>
    </source>
</evidence>
<dbReference type="InterPro" id="IPR002328">
    <property type="entry name" value="ADH_Zn_CS"/>
</dbReference>
<dbReference type="Pfam" id="PF08240">
    <property type="entry name" value="ADH_N"/>
    <property type="match status" value="1"/>
</dbReference>
<dbReference type="InterPro" id="IPR011032">
    <property type="entry name" value="GroES-like_sf"/>
</dbReference>
<evidence type="ECO:0000256" key="4">
    <source>
        <dbReference type="ARBA" id="ARBA00022833"/>
    </source>
</evidence>
<dbReference type="Gene3D" id="3.90.180.10">
    <property type="entry name" value="Medium-chain alcohol dehydrogenases, catalytic domain"/>
    <property type="match status" value="1"/>
</dbReference>
<sequence length="352" mass="37683">MRGLQIVHFSSSPSSHPYILNPRIPVPPITSSQLLIKIAVAGYCHTETMVARGEFARMALHDPLPQIPGHEPTGWVAAVGSEVGGEWEVGMRVGCLNYRNPCGACEECKAGRVLYCPNMQMAGVTADGAMAEYMVADPLTTVRLPPSLTFESAAPLFCAGATIYASLLKASLSPGQAVAIVGVGALGHLGVQFAKVMGLRVVAVDSRSAPLELVQTLRHPPDITLNSSTTPVSAALAQLPFQVDASIIATDALPAYDYALNLTRRHGTVVVVGQPGEPIPVQYGMLVFRDLTLRGSVLSSPEVCREMIKVFTEHELEVRTKVYALEEVDALIEDTHREGMAGKMVVRVAEVF</sequence>
<dbReference type="PANTHER" id="PTHR42940">
    <property type="entry name" value="ALCOHOL DEHYDROGENASE 1-RELATED"/>
    <property type="match status" value="1"/>
</dbReference>
<protein>
    <submittedName>
        <fullName evidence="9">GroES-like protein</fullName>
    </submittedName>
</protein>
<reference evidence="9 10" key="1">
    <citation type="journal article" date="2016" name="Mol. Biol. Evol.">
        <title>Comparative Genomics of Early-Diverging Mushroom-Forming Fungi Provides Insights into the Origins of Lignocellulose Decay Capabilities.</title>
        <authorList>
            <person name="Nagy L.G."/>
            <person name="Riley R."/>
            <person name="Tritt A."/>
            <person name="Adam C."/>
            <person name="Daum C."/>
            <person name="Floudas D."/>
            <person name="Sun H."/>
            <person name="Yadav J.S."/>
            <person name="Pangilinan J."/>
            <person name="Larsson K.H."/>
            <person name="Matsuura K."/>
            <person name="Barry K."/>
            <person name="Labutti K."/>
            <person name="Kuo R."/>
            <person name="Ohm R.A."/>
            <person name="Bhattacharya S.S."/>
            <person name="Shirouzu T."/>
            <person name="Yoshinaga Y."/>
            <person name="Martin F.M."/>
            <person name="Grigoriev I.V."/>
            <person name="Hibbett D.S."/>
        </authorList>
    </citation>
    <scope>NUCLEOTIDE SEQUENCE [LARGE SCALE GENOMIC DNA]</scope>
    <source>
        <strain evidence="9 10">TUFC12733</strain>
    </source>
</reference>
<keyword evidence="4 6" id="KW-0862">Zinc</keyword>
<dbReference type="Gene3D" id="3.40.50.720">
    <property type="entry name" value="NAD(P)-binding Rossmann-like Domain"/>
    <property type="match status" value="1"/>
</dbReference>
<keyword evidence="5" id="KW-0560">Oxidoreductase</keyword>
<dbReference type="InterPro" id="IPR013154">
    <property type="entry name" value="ADH-like_N"/>
</dbReference>
<dbReference type="Pfam" id="PF00107">
    <property type="entry name" value="ADH_zinc_N"/>
    <property type="match status" value="1"/>
</dbReference>
<gene>
    <name evidence="9" type="ORF">CALVIDRAFT_542012</name>
</gene>
<accession>A0A167H5N8</accession>
<feature type="domain" description="Alcohol dehydrogenase-like C-terminal" evidence="7">
    <location>
        <begin position="185"/>
        <end position="312"/>
    </location>
</feature>
<evidence type="ECO:0000256" key="5">
    <source>
        <dbReference type="ARBA" id="ARBA00023002"/>
    </source>
</evidence>